<dbReference type="EMBL" id="UGVL01000001">
    <property type="protein sequence ID" value="SUE34697.1"/>
    <property type="molecule type" value="Genomic_DNA"/>
</dbReference>
<dbReference type="OrthoDB" id="5464618at2"/>
<dbReference type="Proteomes" id="UP000255233">
    <property type="component" value="Unassembled WGS sequence"/>
</dbReference>
<accession>A0A379MV13</accession>
<protein>
    <submittedName>
        <fullName evidence="1">Uncharacterized protein</fullName>
    </submittedName>
</protein>
<evidence type="ECO:0000313" key="2">
    <source>
        <dbReference type="Proteomes" id="UP000255233"/>
    </source>
</evidence>
<reference evidence="1 2" key="1">
    <citation type="submission" date="2018-06" db="EMBL/GenBank/DDBJ databases">
        <authorList>
            <consortium name="Pathogen Informatics"/>
            <person name="Doyle S."/>
        </authorList>
    </citation>
    <scope>NUCLEOTIDE SEQUENCE [LARGE SCALE GENOMIC DNA]</scope>
    <source>
        <strain evidence="1 2">NCTC11190</strain>
    </source>
</reference>
<sequence length="126" mass="14924">MNRYQLYTRLRHALTAAHWRGYAVHSPMMYRFIREVVLPTPRRRLPEAIIDRYGTENVATVDSVADLKAVQDKQVVILREPFRSAAEREEFEAWFVRTHAVAAHLQGLLVLFFDPKLQKQFFRIRN</sequence>
<dbReference type="AlphaFoldDB" id="A0A379MV13"/>
<name>A0A379MV13_9BACT</name>
<evidence type="ECO:0000313" key="1">
    <source>
        <dbReference type="EMBL" id="SUE34697.1"/>
    </source>
</evidence>
<keyword evidence="2" id="KW-1185">Reference proteome</keyword>
<gene>
    <name evidence="1" type="ORF">NCTC11190_01930</name>
</gene>
<proteinExistence type="predicted"/>
<dbReference type="RefSeq" id="WP_027291478.1">
    <property type="nucleotide sequence ID" value="NZ_CALVFX010000001.1"/>
</dbReference>
<organism evidence="1 2">
    <name type="scientific">Rikenella microfusus</name>
    <dbReference type="NCBI Taxonomy" id="28139"/>
    <lineage>
        <taxon>Bacteria</taxon>
        <taxon>Pseudomonadati</taxon>
        <taxon>Bacteroidota</taxon>
        <taxon>Bacteroidia</taxon>
        <taxon>Bacteroidales</taxon>
        <taxon>Rikenellaceae</taxon>
        <taxon>Rikenella</taxon>
    </lineage>
</organism>